<protein>
    <submittedName>
        <fullName evidence="3">Uncharacterized protein</fullName>
    </submittedName>
</protein>
<dbReference type="GO" id="GO:0019903">
    <property type="term" value="F:protein phosphatase binding"/>
    <property type="evidence" value="ECO:0007669"/>
    <property type="project" value="InterPro"/>
</dbReference>
<dbReference type="PANTHER" id="PTHR12634">
    <property type="entry name" value="SIT4 YEAST -ASSOCIATING PROTEIN-RELATED"/>
    <property type="match status" value="1"/>
</dbReference>
<sequence length="228" mass="26169">MYTIRKRGSKILLLVSDSTSLIGDLLKLLNLSSDDKVTHNIWRITTTTWKTSFEGPLYPCNNFFHHHVENIILSCLESKKDDIVDHLLRECNLIGKIIQTEKNPIILLGKHGSNLVEEELETHTISAWKEGKAYLNGGWMDNEAKDATRRGNMAGHLPQSLHFHGQVDKSKMCLAMEPYGNWFGHRPDNEVDTRRSYSQVKLDEVQVELADFLGYLFIGELFIRVELF</sequence>
<dbReference type="GO" id="GO:0019888">
    <property type="term" value="F:protein phosphatase regulator activity"/>
    <property type="evidence" value="ECO:0007669"/>
    <property type="project" value="TreeGrafter"/>
</dbReference>
<dbReference type="InterPro" id="IPR007587">
    <property type="entry name" value="SAPS"/>
</dbReference>
<evidence type="ECO:0000256" key="1">
    <source>
        <dbReference type="ARBA" id="ARBA00006180"/>
    </source>
</evidence>
<dbReference type="Gramene" id="MELO3C029659.2.1">
    <property type="protein sequence ID" value="MELO3C029659.2.1"/>
    <property type="gene ID" value="MELO3C029659.2"/>
</dbReference>
<dbReference type="Pfam" id="PF04499">
    <property type="entry name" value="SAPS"/>
    <property type="match status" value="1"/>
</dbReference>
<keyword evidence="2" id="KW-0131">Cell cycle</keyword>
<comment type="similarity">
    <text evidence="1">Belongs to the SAPS family.</text>
</comment>
<reference evidence="3" key="1">
    <citation type="submission" date="2023-03" db="UniProtKB">
        <authorList>
            <consortium name="EnsemblPlants"/>
        </authorList>
    </citation>
    <scope>IDENTIFICATION</scope>
</reference>
<evidence type="ECO:0000313" key="3">
    <source>
        <dbReference type="EnsemblPlants" id="MELO3C029659.2.1"/>
    </source>
</evidence>
<evidence type="ECO:0000256" key="2">
    <source>
        <dbReference type="ARBA" id="ARBA00023306"/>
    </source>
</evidence>
<organism evidence="3">
    <name type="scientific">Cucumis melo</name>
    <name type="common">Muskmelon</name>
    <dbReference type="NCBI Taxonomy" id="3656"/>
    <lineage>
        <taxon>Eukaryota</taxon>
        <taxon>Viridiplantae</taxon>
        <taxon>Streptophyta</taxon>
        <taxon>Embryophyta</taxon>
        <taxon>Tracheophyta</taxon>
        <taxon>Spermatophyta</taxon>
        <taxon>Magnoliopsida</taxon>
        <taxon>eudicotyledons</taxon>
        <taxon>Gunneridae</taxon>
        <taxon>Pentapetalae</taxon>
        <taxon>rosids</taxon>
        <taxon>fabids</taxon>
        <taxon>Cucurbitales</taxon>
        <taxon>Cucurbitaceae</taxon>
        <taxon>Benincaseae</taxon>
        <taxon>Cucumis</taxon>
    </lineage>
</organism>
<dbReference type="PANTHER" id="PTHR12634:SF8">
    <property type="entry name" value="FIERY MOUNTAIN, ISOFORM D"/>
    <property type="match status" value="1"/>
</dbReference>
<proteinExistence type="inferred from homology"/>
<accession>A0A9I9E708</accession>
<name>A0A9I9E708_CUCME</name>
<dbReference type="AlphaFoldDB" id="A0A9I9E708"/>
<dbReference type="EnsemblPlants" id="MELO3C029659.2.1">
    <property type="protein sequence ID" value="MELO3C029659.2.1"/>
    <property type="gene ID" value="MELO3C029659.2"/>
</dbReference>